<proteinExistence type="predicted"/>
<feature type="compositionally biased region" description="Polar residues" evidence="1">
    <location>
        <begin position="31"/>
        <end position="45"/>
    </location>
</feature>
<dbReference type="EMBL" id="JARQDV010000005">
    <property type="protein sequence ID" value="MDT2965066.1"/>
    <property type="molecule type" value="Genomic_DNA"/>
</dbReference>
<gene>
    <name evidence="2" type="ORF">P7I32_10600</name>
</gene>
<dbReference type="AlphaFoldDB" id="A0AAW8UK08"/>
<organism evidence="2 3">
    <name type="scientific">Enterococcus casseliflavus</name>
    <name type="common">Enterococcus flavescens</name>
    <dbReference type="NCBI Taxonomy" id="37734"/>
    <lineage>
        <taxon>Bacteria</taxon>
        <taxon>Bacillati</taxon>
        <taxon>Bacillota</taxon>
        <taxon>Bacilli</taxon>
        <taxon>Lactobacillales</taxon>
        <taxon>Enterococcaceae</taxon>
        <taxon>Enterococcus</taxon>
    </lineage>
</organism>
<comment type="caution">
    <text evidence="2">The sequence shown here is derived from an EMBL/GenBank/DDBJ whole genome shotgun (WGS) entry which is preliminary data.</text>
</comment>
<dbReference type="Proteomes" id="UP001268896">
    <property type="component" value="Unassembled WGS sequence"/>
</dbReference>
<sequence length="45" mass="5251">MAKKVAKAGVFCLIPFFEERRWETPEKNQRKNQSATPHSNTTFII</sequence>
<dbReference type="RefSeq" id="WP_223597408.1">
    <property type="nucleotide sequence ID" value="NZ_JADKZT010000001.1"/>
</dbReference>
<feature type="region of interest" description="Disordered" evidence="1">
    <location>
        <begin position="23"/>
        <end position="45"/>
    </location>
</feature>
<accession>A0AAW8UK08</accession>
<name>A0AAW8UK08_ENTCA</name>
<protein>
    <submittedName>
        <fullName evidence="2">Uncharacterized protein</fullName>
    </submittedName>
</protein>
<evidence type="ECO:0000313" key="2">
    <source>
        <dbReference type="EMBL" id="MDT2965066.1"/>
    </source>
</evidence>
<evidence type="ECO:0000256" key="1">
    <source>
        <dbReference type="SAM" id="MobiDB-lite"/>
    </source>
</evidence>
<evidence type="ECO:0000313" key="3">
    <source>
        <dbReference type="Proteomes" id="UP001268896"/>
    </source>
</evidence>
<reference evidence="2" key="1">
    <citation type="submission" date="2023-03" db="EMBL/GenBank/DDBJ databases">
        <authorList>
            <person name="Shen W."/>
            <person name="Cai J."/>
        </authorList>
    </citation>
    <scope>NUCLEOTIDE SEQUENCE</scope>
    <source>
        <strain evidence="2">K72-2</strain>
    </source>
</reference>